<sequence length="80" mass="9394">MSRKNSTEKLEKDIRTINTEEEKVIELLEEKGQYLYGHIIKDLHLSYTKGQQIIFSLISKGIIEHCKKSYQLQLAVEEQN</sequence>
<comment type="caution">
    <text evidence="1">The sequence shown here is derived from an EMBL/GenBank/DDBJ whole genome shotgun (WGS) entry which is preliminary data.</text>
</comment>
<name>A0AAE3SEY7_9BACT</name>
<dbReference type="AlphaFoldDB" id="A0AAE3SEY7"/>
<protein>
    <submittedName>
        <fullName evidence="1">Uncharacterized protein</fullName>
    </submittedName>
</protein>
<dbReference type="RefSeq" id="WP_301190031.1">
    <property type="nucleotide sequence ID" value="NZ_JAPDPJ010000014.1"/>
</dbReference>
<reference evidence="1" key="1">
    <citation type="submission" date="2022-10" db="EMBL/GenBank/DDBJ databases">
        <authorList>
            <person name="Yu W.X."/>
        </authorList>
    </citation>
    <scope>NUCLEOTIDE SEQUENCE</scope>
    <source>
        <strain evidence="1">AAT</strain>
    </source>
</reference>
<accession>A0AAE3SEY7</accession>
<evidence type="ECO:0000313" key="1">
    <source>
        <dbReference type="EMBL" id="MCW3786467.1"/>
    </source>
</evidence>
<proteinExistence type="predicted"/>
<evidence type="ECO:0000313" key="2">
    <source>
        <dbReference type="Proteomes" id="UP001209229"/>
    </source>
</evidence>
<keyword evidence="2" id="KW-1185">Reference proteome</keyword>
<organism evidence="1 2">
    <name type="scientific">Plebeiibacterium sediminum</name>
    <dbReference type="NCBI Taxonomy" id="2992112"/>
    <lineage>
        <taxon>Bacteria</taxon>
        <taxon>Pseudomonadati</taxon>
        <taxon>Bacteroidota</taxon>
        <taxon>Bacteroidia</taxon>
        <taxon>Marinilabiliales</taxon>
        <taxon>Marinilabiliaceae</taxon>
        <taxon>Plebeiibacterium</taxon>
    </lineage>
</organism>
<dbReference type="EMBL" id="JAPDPJ010000014">
    <property type="protein sequence ID" value="MCW3786467.1"/>
    <property type="molecule type" value="Genomic_DNA"/>
</dbReference>
<gene>
    <name evidence="1" type="ORF">OM075_08305</name>
</gene>
<dbReference type="Proteomes" id="UP001209229">
    <property type="component" value="Unassembled WGS sequence"/>
</dbReference>